<evidence type="ECO:0000256" key="1">
    <source>
        <dbReference type="ARBA" id="ARBA00008531"/>
    </source>
</evidence>
<evidence type="ECO:0000313" key="13">
    <source>
        <dbReference type="Proteomes" id="UP000001996"/>
    </source>
</evidence>
<dbReference type="FunCoup" id="A5E341">
    <property type="interactions" value="758"/>
</dbReference>
<dbReference type="InterPro" id="IPR013822">
    <property type="entry name" value="Signal_recog_particl_SRP54_hlx"/>
</dbReference>
<dbReference type="Pfam" id="PF02881">
    <property type="entry name" value="SRP54_N"/>
    <property type="match status" value="1"/>
</dbReference>
<feature type="compositionally biased region" description="Low complexity" evidence="10">
    <location>
        <begin position="151"/>
        <end position="164"/>
    </location>
</feature>
<dbReference type="GeneID" id="5231984"/>
<dbReference type="InterPro" id="IPR003593">
    <property type="entry name" value="AAA+_ATPase"/>
</dbReference>
<feature type="region of interest" description="Disordered" evidence="10">
    <location>
        <begin position="236"/>
        <end position="255"/>
    </location>
</feature>
<keyword evidence="13" id="KW-1185">Reference proteome</keyword>
<feature type="compositionally biased region" description="Acidic residues" evidence="10">
    <location>
        <begin position="238"/>
        <end position="248"/>
    </location>
</feature>
<evidence type="ECO:0000256" key="5">
    <source>
        <dbReference type="ARBA" id="ARBA00023136"/>
    </source>
</evidence>
<keyword evidence="4" id="KW-0342">GTP-binding</keyword>
<dbReference type="eggNOG" id="KOG0781">
    <property type="taxonomic scope" value="Eukaryota"/>
</dbReference>
<feature type="domain" description="SRP54-type proteins GTP-binding" evidence="11">
    <location>
        <begin position="535"/>
        <end position="548"/>
    </location>
</feature>
<dbReference type="Pfam" id="PF00448">
    <property type="entry name" value="SRP54"/>
    <property type="match status" value="1"/>
</dbReference>
<evidence type="ECO:0000256" key="7">
    <source>
        <dbReference type="ARBA" id="ARBA00029433"/>
    </source>
</evidence>
<comment type="subunit">
    <text evidence="2">Heterodimer of an alpha and a beta chain.</text>
</comment>
<dbReference type="PROSITE" id="PS00300">
    <property type="entry name" value="SRP54"/>
    <property type="match status" value="1"/>
</dbReference>
<dbReference type="InterPro" id="IPR042101">
    <property type="entry name" value="SRP54_N_sf"/>
</dbReference>
<dbReference type="Gene3D" id="1.20.120.140">
    <property type="entry name" value="Signal recognition particle SRP54, nucleotide-binding domain"/>
    <property type="match status" value="1"/>
</dbReference>
<dbReference type="GO" id="GO:0005525">
    <property type="term" value="F:GTP binding"/>
    <property type="evidence" value="ECO:0007669"/>
    <property type="project" value="UniProtKB-KW"/>
</dbReference>
<dbReference type="AlphaFoldDB" id="A5E341"/>
<dbReference type="InterPro" id="IPR000897">
    <property type="entry name" value="SRP54_GTPase_dom"/>
</dbReference>
<dbReference type="GO" id="GO:0006614">
    <property type="term" value="P:SRP-dependent cotranslational protein targeting to membrane"/>
    <property type="evidence" value="ECO:0007669"/>
    <property type="project" value="InterPro"/>
</dbReference>
<accession>A5E341</accession>
<dbReference type="InParanoid" id="A5E341"/>
<evidence type="ECO:0000259" key="11">
    <source>
        <dbReference type="PROSITE" id="PS00300"/>
    </source>
</evidence>
<protein>
    <recommendedName>
        <fullName evidence="8">Signal recognition particle receptor subunit alpha homolog</fullName>
    </recommendedName>
    <alternativeName>
        <fullName evidence="9">Docking protein alpha</fullName>
    </alternativeName>
</protein>
<dbReference type="GO" id="GO:0005785">
    <property type="term" value="C:signal recognition particle receptor complex"/>
    <property type="evidence" value="ECO:0007669"/>
    <property type="project" value="EnsemblFungi"/>
</dbReference>
<dbReference type="VEuPathDB" id="FungiDB:LELG_04028"/>
<dbReference type="OrthoDB" id="1727884at2759"/>
<dbReference type="PANTHER" id="PTHR43134:SF1">
    <property type="entry name" value="SIGNAL RECOGNITION PARTICLE RECEPTOR SUBUNIT ALPHA"/>
    <property type="match status" value="1"/>
</dbReference>
<evidence type="ECO:0000256" key="10">
    <source>
        <dbReference type="SAM" id="MobiDB-lite"/>
    </source>
</evidence>
<dbReference type="SUPFAM" id="SSF52540">
    <property type="entry name" value="P-loop containing nucleoside triphosphate hydrolases"/>
    <property type="match status" value="1"/>
</dbReference>
<dbReference type="EMBL" id="CH981528">
    <property type="protein sequence ID" value="EDK45849.1"/>
    <property type="molecule type" value="Genomic_DNA"/>
</dbReference>
<sequence length="562" mass="61916">MSQCLIIFKSSGRVEYQSNNKIFPFNEFILSIVDETQNQLDQNFTTQTLNHKRFYCYHKEDVYVVLYIDAISTIDSEKIRLTLHGVYKTYNKYEEDDELNSEKFRKLIDLQFDMLMKLKQSQVGEENTATGSGTATPTKLNLGKQTPPPNTNTNTATTTTTKPTKTAKKKLRKWDDSGAMVETDAGADVNALDFSSSNDARDGVVGTLPEMKVNNEAAFVRNNEVVLVNELNEILNASDDDDENDGDSDVGGNGNGQKSGFFSKLSSYLGGSINLDEVSKKFYEQLISKNIAPGTAKAIIDKIKARLSGKKVTMTIFKQALTDELTKILTPNVSTDLLYEIKRNNTGRPYVISVVGVNGVGKSTNLAKLAYWFLQNNLNVLICACDTFRSGAVEQLKVHVNNLNQLNSGLSNKSQIDIYEKGYGGGDHVVTTAKQAIEYAKANAFDVVLIDTAGRTHSNAKLMAPLKKFGDAANPNKIIMVGEALVGTDSVEQATNFNQAFGNKRSLDFFIVSKVDTVGDLVGTMINMVMATKVPILFVGTGQTYTDIKRLSVKQVVEMLMK</sequence>
<evidence type="ECO:0000256" key="2">
    <source>
        <dbReference type="ARBA" id="ARBA00011870"/>
    </source>
</evidence>
<dbReference type="GO" id="GO:0005047">
    <property type="term" value="F:signal recognition particle binding"/>
    <property type="evidence" value="ECO:0007669"/>
    <property type="project" value="EnsemblFungi"/>
</dbReference>
<dbReference type="SMART" id="SM00962">
    <property type="entry name" value="SRP54"/>
    <property type="match status" value="1"/>
</dbReference>
<reference evidence="12 13" key="1">
    <citation type="journal article" date="2009" name="Nature">
        <title>Evolution of pathogenicity and sexual reproduction in eight Candida genomes.</title>
        <authorList>
            <person name="Butler G."/>
            <person name="Rasmussen M.D."/>
            <person name="Lin M.F."/>
            <person name="Santos M.A."/>
            <person name="Sakthikumar S."/>
            <person name="Munro C.A."/>
            <person name="Rheinbay E."/>
            <person name="Grabherr M."/>
            <person name="Forche A."/>
            <person name="Reedy J.L."/>
            <person name="Agrafioti I."/>
            <person name="Arnaud M.B."/>
            <person name="Bates S."/>
            <person name="Brown A.J."/>
            <person name="Brunke S."/>
            <person name="Costanzo M.C."/>
            <person name="Fitzpatrick D.A."/>
            <person name="de Groot P.W."/>
            <person name="Harris D."/>
            <person name="Hoyer L.L."/>
            <person name="Hube B."/>
            <person name="Klis F.M."/>
            <person name="Kodira C."/>
            <person name="Lennard N."/>
            <person name="Logue M.E."/>
            <person name="Martin R."/>
            <person name="Neiman A.M."/>
            <person name="Nikolaou E."/>
            <person name="Quail M.A."/>
            <person name="Quinn J."/>
            <person name="Santos M.C."/>
            <person name="Schmitzberger F.F."/>
            <person name="Sherlock G."/>
            <person name="Shah P."/>
            <person name="Silverstein K.A."/>
            <person name="Skrzypek M.S."/>
            <person name="Soll D."/>
            <person name="Staggs R."/>
            <person name="Stansfield I."/>
            <person name="Stumpf M.P."/>
            <person name="Sudbery P.E."/>
            <person name="Srikantha T."/>
            <person name="Zeng Q."/>
            <person name="Berman J."/>
            <person name="Berriman M."/>
            <person name="Heitman J."/>
            <person name="Gow N.A."/>
            <person name="Lorenz M.C."/>
            <person name="Birren B.W."/>
            <person name="Kellis M."/>
            <person name="Cuomo C.A."/>
        </authorList>
    </citation>
    <scope>NUCLEOTIDE SEQUENCE [LARGE SCALE GENOMIC DNA]</scope>
    <source>
        <strain evidence="13">ATCC 11503 / BCRC 21390 / CBS 2605 / JCM 1781 / NBRC 1676 / NRRL YB-4239</strain>
    </source>
</reference>
<dbReference type="GO" id="GO:0003924">
    <property type="term" value="F:GTPase activity"/>
    <property type="evidence" value="ECO:0007669"/>
    <property type="project" value="TreeGrafter"/>
</dbReference>
<comment type="similarity">
    <text evidence="1">Belongs to the GTP-binding SRP family.</text>
</comment>
<evidence type="ECO:0000256" key="4">
    <source>
        <dbReference type="ARBA" id="ARBA00023134"/>
    </source>
</evidence>
<organism evidence="12 13">
    <name type="scientific">Lodderomyces elongisporus (strain ATCC 11503 / CBS 2605 / JCM 1781 / NBRC 1676 / NRRL YB-4239)</name>
    <name type="common">Yeast</name>
    <name type="synonym">Saccharomyces elongisporus</name>
    <dbReference type="NCBI Taxonomy" id="379508"/>
    <lineage>
        <taxon>Eukaryota</taxon>
        <taxon>Fungi</taxon>
        <taxon>Dikarya</taxon>
        <taxon>Ascomycota</taxon>
        <taxon>Saccharomycotina</taxon>
        <taxon>Pichiomycetes</taxon>
        <taxon>Debaryomycetaceae</taxon>
        <taxon>Candida/Lodderomyces clade</taxon>
        <taxon>Lodderomyces</taxon>
    </lineage>
</organism>
<keyword evidence="5" id="KW-0472">Membrane</keyword>
<feature type="region of interest" description="Disordered" evidence="10">
    <location>
        <begin position="123"/>
        <end position="173"/>
    </location>
</feature>
<dbReference type="InterPro" id="IPR027417">
    <property type="entry name" value="P-loop_NTPase"/>
</dbReference>
<feature type="compositionally biased region" description="Polar residues" evidence="10">
    <location>
        <begin position="123"/>
        <end position="139"/>
    </location>
</feature>
<comment type="subcellular location">
    <subcellularLocation>
        <location evidence="7">Endomembrane system</location>
        <topology evidence="7">Peripheral membrane protein</topology>
        <orientation evidence="7">Cytoplasmic side</orientation>
    </subcellularLocation>
</comment>
<keyword evidence="6" id="KW-0675">Receptor</keyword>
<dbReference type="Proteomes" id="UP000001996">
    <property type="component" value="Unassembled WGS sequence"/>
</dbReference>
<dbReference type="STRING" id="379508.A5E341"/>
<evidence type="ECO:0000256" key="3">
    <source>
        <dbReference type="ARBA" id="ARBA00022741"/>
    </source>
</evidence>
<gene>
    <name evidence="12" type="ORF">LELG_04028</name>
</gene>
<proteinExistence type="inferred from homology"/>
<dbReference type="Gene3D" id="3.40.50.300">
    <property type="entry name" value="P-loop containing nucleotide triphosphate hydrolases"/>
    <property type="match status" value="1"/>
</dbReference>
<keyword evidence="3" id="KW-0547">Nucleotide-binding</keyword>
<dbReference type="HOGENOM" id="CLU_009301_8_1_1"/>
<dbReference type="KEGG" id="lel:PVL30_004849"/>
<dbReference type="OMA" id="TDLLYDI"/>
<dbReference type="SMART" id="SM00382">
    <property type="entry name" value="AAA"/>
    <property type="match status" value="1"/>
</dbReference>
<dbReference type="PANTHER" id="PTHR43134">
    <property type="entry name" value="SIGNAL RECOGNITION PARTICLE RECEPTOR SUBUNIT ALPHA"/>
    <property type="match status" value="1"/>
</dbReference>
<dbReference type="InterPro" id="IPR036225">
    <property type="entry name" value="SRP/SRP_N"/>
</dbReference>
<evidence type="ECO:0000256" key="6">
    <source>
        <dbReference type="ARBA" id="ARBA00023170"/>
    </source>
</evidence>
<evidence type="ECO:0000256" key="8">
    <source>
        <dbReference type="ARBA" id="ARBA00071429"/>
    </source>
</evidence>
<dbReference type="SUPFAM" id="SSF47364">
    <property type="entry name" value="Domain of the SRP/SRP receptor G-proteins"/>
    <property type="match status" value="1"/>
</dbReference>
<dbReference type="SMART" id="SM00963">
    <property type="entry name" value="SRP54_N"/>
    <property type="match status" value="1"/>
</dbReference>
<dbReference type="FunFam" id="3.40.50.300:FF:000566">
    <property type="entry name" value="Signal recognition particle receptor subunit alpha"/>
    <property type="match status" value="1"/>
</dbReference>
<evidence type="ECO:0000313" key="12">
    <source>
        <dbReference type="EMBL" id="EDK45849.1"/>
    </source>
</evidence>
<name>A5E341_LODEL</name>
<evidence type="ECO:0000256" key="9">
    <source>
        <dbReference type="ARBA" id="ARBA00081194"/>
    </source>
</evidence>